<name>A0ACA9P869_9GLOM</name>
<evidence type="ECO:0000313" key="2">
    <source>
        <dbReference type="Proteomes" id="UP000789860"/>
    </source>
</evidence>
<dbReference type="EMBL" id="CAJVPM010036025">
    <property type="protein sequence ID" value="CAG8691612.1"/>
    <property type="molecule type" value="Genomic_DNA"/>
</dbReference>
<feature type="non-terminal residue" evidence="1">
    <location>
        <position position="1"/>
    </location>
</feature>
<sequence length="65" mass="7373">QKISELTKKKDELQTQLDLVTKNKEKLAQELAIEKGCTSELFGCTSPYSISDLNFYPMLNALSYN</sequence>
<evidence type="ECO:0000313" key="1">
    <source>
        <dbReference type="EMBL" id="CAG8691612.1"/>
    </source>
</evidence>
<keyword evidence="2" id="KW-1185">Reference proteome</keyword>
<proteinExistence type="predicted"/>
<reference evidence="1" key="1">
    <citation type="submission" date="2021-06" db="EMBL/GenBank/DDBJ databases">
        <authorList>
            <person name="Kallberg Y."/>
            <person name="Tangrot J."/>
            <person name="Rosling A."/>
        </authorList>
    </citation>
    <scope>NUCLEOTIDE SEQUENCE</scope>
    <source>
        <strain evidence="1">AU212A</strain>
    </source>
</reference>
<organism evidence="1 2">
    <name type="scientific">Scutellospora calospora</name>
    <dbReference type="NCBI Taxonomy" id="85575"/>
    <lineage>
        <taxon>Eukaryota</taxon>
        <taxon>Fungi</taxon>
        <taxon>Fungi incertae sedis</taxon>
        <taxon>Mucoromycota</taxon>
        <taxon>Glomeromycotina</taxon>
        <taxon>Glomeromycetes</taxon>
        <taxon>Diversisporales</taxon>
        <taxon>Gigasporaceae</taxon>
        <taxon>Scutellospora</taxon>
    </lineage>
</organism>
<protein>
    <submittedName>
        <fullName evidence="1">9050_t:CDS:1</fullName>
    </submittedName>
</protein>
<dbReference type="Proteomes" id="UP000789860">
    <property type="component" value="Unassembled WGS sequence"/>
</dbReference>
<gene>
    <name evidence="1" type="ORF">SCALOS_LOCUS10153</name>
</gene>
<accession>A0ACA9P869</accession>
<comment type="caution">
    <text evidence="1">The sequence shown here is derived from an EMBL/GenBank/DDBJ whole genome shotgun (WGS) entry which is preliminary data.</text>
</comment>